<comment type="caution">
    <text evidence="2">The sequence shown here is derived from an EMBL/GenBank/DDBJ whole genome shotgun (WGS) entry which is preliminary data.</text>
</comment>
<reference evidence="2" key="1">
    <citation type="journal article" date="2016" name="Front. Microbiol.">
        <title>Genome Sequence of the Piezophilic, Mesophilic Sulfate-Reducing Bacterium Desulfovibrio indicus J2T.</title>
        <authorList>
            <person name="Cao J."/>
            <person name="Maignien L."/>
            <person name="Shao Z."/>
            <person name="Alain K."/>
            <person name="Jebbar M."/>
        </authorList>
    </citation>
    <scope>NUCLEOTIDE SEQUENCE</scope>
    <source>
        <strain evidence="2">NBRC 103626</strain>
    </source>
</reference>
<proteinExistence type="predicted"/>
<dbReference type="Proteomes" id="UP001055108">
    <property type="component" value="Unassembled WGS sequence"/>
</dbReference>
<evidence type="ECO:0000313" key="3">
    <source>
        <dbReference type="Proteomes" id="UP001055108"/>
    </source>
</evidence>
<dbReference type="EMBL" id="BPQM01000171">
    <property type="protein sequence ID" value="GJD81886.1"/>
    <property type="molecule type" value="Genomic_DNA"/>
</dbReference>
<organism evidence="2 3">
    <name type="scientific">Methylobacterium gregans</name>
    <dbReference type="NCBI Taxonomy" id="374424"/>
    <lineage>
        <taxon>Bacteria</taxon>
        <taxon>Pseudomonadati</taxon>
        <taxon>Pseudomonadota</taxon>
        <taxon>Alphaproteobacteria</taxon>
        <taxon>Hyphomicrobiales</taxon>
        <taxon>Methylobacteriaceae</taxon>
        <taxon>Methylobacterium</taxon>
    </lineage>
</organism>
<accession>A0AA37MIM5</accession>
<reference evidence="2" key="2">
    <citation type="submission" date="2021-08" db="EMBL/GenBank/DDBJ databases">
        <authorList>
            <person name="Tani A."/>
            <person name="Ola A."/>
            <person name="Ogura Y."/>
            <person name="Katsura K."/>
            <person name="Hayashi T."/>
        </authorList>
    </citation>
    <scope>NUCLEOTIDE SEQUENCE</scope>
    <source>
        <strain evidence="2">NBRC 103626</strain>
    </source>
</reference>
<dbReference type="AlphaFoldDB" id="A0AA37MIM5"/>
<protein>
    <submittedName>
        <fullName evidence="2">Uncharacterized protein</fullName>
    </submittedName>
</protein>
<sequence length="96" mass="9763">MAACGLEQDLGADHVGADEGTGSGDRAVDVALGGQVHHGLGAEVGEGGLDGVRVADVGLDEAVARVVGEGLQRDRVGRVGERVERGDLVPEILHQM</sequence>
<keyword evidence="3" id="KW-1185">Reference proteome</keyword>
<feature type="region of interest" description="Disordered" evidence="1">
    <location>
        <begin position="1"/>
        <end position="23"/>
    </location>
</feature>
<evidence type="ECO:0000313" key="2">
    <source>
        <dbReference type="EMBL" id="GJD81886.1"/>
    </source>
</evidence>
<gene>
    <name evidence="2" type="ORF">NBEOAGPD_5142</name>
</gene>
<evidence type="ECO:0000256" key="1">
    <source>
        <dbReference type="SAM" id="MobiDB-lite"/>
    </source>
</evidence>
<name>A0AA37MIM5_9HYPH</name>